<evidence type="ECO:0000256" key="1">
    <source>
        <dbReference type="SAM" id="MobiDB-lite"/>
    </source>
</evidence>
<dbReference type="InterPro" id="IPR012337">
    <property type="entry name" value="RNaseH-like_sf"/>
</dbReference>
<keyword evidence="4" id="KW-1185">Reference proteome</keyword>
<name>A0ABY7NSH9_9SPHN</name>
<proteinExistence type="predicted"/>
<protein>
    <submittedName>
        <fullName evidence="3">IS701 family transposase</fullName>
    </submittedName>
</protein>
<dbReference type="InterPro" id="IPR039365">
    <property type="entry name" value="IS701-like"/>
</dbReference>
<dbReference type="NCBIfam" id="NF033540">
    <property type="entry name" value="transpos_IS701"/>
    <property type="match status" value="1"/>
</dbReference>
<feature type="region of interest" description="Disordered" evidence="1">
    <location>
        <begin position="397"/>
        <end position="434"/>
    </location>
</feature>
<dbReference type="SUPFAM" id="SSF53098">
    <property type="entry name" value="Ribonuclease H-like"/>
    <property type="match status" value="1"/>
</dbReference>
<dbReference type="RefSeq" id="WP_270079127.1">
    <property type="nucleotide sequence ID" value="NZ_CP115174.1"/>
</dbReference>
<feature type="domain" description="Transposase IS701-like DDE" evidence="2">
    <location>
        <begin position="17"/>
        <end position="280"/>
    </location>
</feature>
<evidence type="ECO:0000259" key="2">
    <source>
        <dbReference type="Pfam" id="PF13546"/>
    </source>
</evidence>
<accession>A0ABY7NSH9</accession>
<dbReference type="Pfam" id="PF13546">
    <property type="entry name" value="DDE_5"/>
    <property type="match status" value="1"/>
</dbReference>
<organism evidence="3 4">
    <name type="scientific">Sphingomonas abietis</name>
    <dbReference type="NCBI Taxonomy" id="3012344"/>
    <lineage>
        <taxon>Bacteria</taxon>
        <taxon>Pseudomonadati</taxon>
        <taxon>Pseudomonadota</taxon>
        <taxon>Alphaproteobacteria</taxon>
        <taxon>Sphingomonadales</taxon>
        <taxon>Sphingomonadaceae</taxon>
        <taxon>Sphingomonas</taxon>
    </lineage>
</organism>
<dbReference type="PANTHER" id="PTHR33627:SF1">
    <property type="entry name" value="TRANSPOSASE"/>
    <property type="match status" value="1"/>
</dbReference>
<dbReference type="Proteomes" id="UP001210865">
    <property type="component" value="Chromosome"/>
</dbReference>
<sequence length="434" mass="47931">MVVDEGWRLDLERWLEPFLTGLSHPARRRMCPLYIAGLIGPGDRKSVQPMAARSGDVGYDQLHHFVAAGVWDSVPLEAALLKEADRLVGDPAGFLVIDDTALPKKGQHSVGVAPQYASSLGKTSNCQSLVSVTLASREVPVMIGLRLFLPESWTGNAERMTRARVPLDRQKALTKPEIGIEEIDRVIASGVRFGCVLADAGYGSSGPFRQALSERGLLWAVGLSRRQNVYPADIGLVFPVAAKGRRRQYHMPDRPPVSAEAMLSGEKWRKISWRRGIKGRLTCLFAARRVRIAEGHKHRMLDNRMQCMPGDEVWLVGERRSTGEQKYYVSNLPVDATLKALAAAIKARWICEQAHQQLKEELGLDHFEGRSWTGLHRHALMTMIAYAFLQSRRLTAAGRKKKSRGPAATAEHAGHQAGDPQPLRPATATALPSL</sequence>
<dbReference type="PANTHER" id="PTHR33627">
    <property type="entry name" value="TRANSPOSASE"/>
    <property type="match status" value="1"/>
</dbReference>
<evidence type="ECO:0000313" key="4">
    <source>
        <dbReference type="Proteomes" id="UP001210865"/>
    </source>
</evidence>
<dbReference type="EMBL" id="CP115174">
    <property type="protein sequence ID" value="WBO24507.1"/>
    <property type="molecule type" value="Genomic_DNA"/>
</dbReference>
<evidence type="ECO:0000313" key="3">
    <source>
        <dbReference type="EMBL" id="WBO24507.1"/>
    </source>
</evidence>
<reference evidence="3 4" key="1">
    <citation type="submission" date="2022-12" db="EMBL/GenBank/DDBJ databases">
        <title>Sphingomonas abieness sp. nov., an endophytic bacterium isolated from Abies koreana.</title>
        <authorList>
            <person name="Jiang L."/>
            <person name="Lee J."/>
        </authorList>
    </citation>
    <scope>NUCLEOTIDE SEQUENCE [LARGE SCALE GENOMIC DNA]</scope>
    <source>
        <strain evidence="4">PAMB 00755</strain>
    </source>
</reference>
<dbReference type="InterPro" id="IPR038721">
    <property type="entry name" value="IS701-like_DDE_dom"/>
</dbReference>
<gene>
    <name evidence="3" type="ORF">PBT88_10585</name>
</gene>